<dbReference type="GO" id="GO:0012505">
    <property type="term" value="C:endomembrane system"/>
    <property type="evidence" value="ECO:0007669"/>
    <property type="project" value="UniProtKB-SubCell"/>
</dbReference>
<dbReference type="InterPro" id="IPR036412">
    <property type="entry name" value="HAD-like_sf"/>
</dbReference>
<dbReference type="InterPro" id="IPR027256">
    <property type="entry name" value="P-typ_ATPase_IB"/>
</dbReference>
<keyword evidence="14" id="KW-1185">Reference proteome</keyword>
<keyword evidence="7" id="KW-1278">Translocase</keyword>
<dbReference type="PROSITE" id="PS01047">
    <property type="entry name" value="HMA_1"/>
    <property type="match status" value="2"/>
</dbReference>
<dbReference type="GO" id="GO:0005507">
    <property type="term" value="F:copper ion binding"/>
    <property type="evidence" value="ECO:0007669"/>
    <property type="project" value="TreeGrafter"/>
</dbReference>
<protein>
    <submittedName>
        <fullName evidence="13">Lead, cadmium, zinc and mercury transporting ATPase, copper-translocating P-type ATPase</fullName>
        <ecNumber evidence="13">3.6.3.3</ecNumber>
        <ecNumber evidence="13">3.6.3.4</ecNumber>
        <ecNumber evidence="13">3.6.3.5</ecNumber>
    </submittedName>
</protein>
<keyword evidence="9 10" id="KW-0472">Membrane</keyword>
<dbReference type="Gene3D" id="3.30.70.100">
    <property type="match status" value="2"/>
</dbReference>
<sequence length="837" mass="89324">MTTIPKVSSANEPGAPTPGTHWVVPVTGLTCASCVTRLEKALSKRPGVTSASVNLALETLDVALAADQPATVLPDWVAASGFGLQENERNLTVKNVTCASCINRIEKALLKMDGVFSATVNLANSQLQVRWYTGLVSLADIKNRLKQLNYPALPEAELAQTPAARTGHSLRPTLIAAALSLPMVVTMVASLLGANWMLPGWVQFALTTPVQFWLGWRFYVGAYHAVKNGSANMDVLVVMGTSAAYFYSLYLWLALGSGHLYFEASAVVISLILLGKWMEERAKRFAGDAIRKLMQLQPPNAQRWQGKELHTTPVTELVIGDEIQIHPGDTIAADGLILDGTTSVDEAMLTGESLPVSKAPGAVVMAGTHNGNGSVRVRVHSSPDQFRLKQIVQLVNDAQMKKPEIQKLVDQIAAVFVPVVILIAMLTLGLQWWLVSFDSALMAAVSVLVIACPCALGLATPTAIMAASGVGARRGVLIRDIDQLQVLAETDTIVFDKTGTLTVGRPTVALFRQWSAEGASGPTEHDAGLLGLIKAVQQKSQHPLAAAMVTYLADAQSPEQSFDFTNVSGQGVVARTEQDQLLIGNERLLTSHDLAIDPAFMAGAADHHSRVWVALNGQIRARFDISDLLRDDAQATITALHRAGIQTWMLSGDHAAAANAVAEQLSIDNVLANLLPEHKSQAIEQLKNKRRKVVMIGDGINDAPALAAADASIALGSGTDVAMDAAGLTLMRPELGLVLEAIQIAKKTRLKIQQNLFWAFIYNCIGIPLAAFGLLSPVIAGAAMAFSSVSVVSSSILLLTWNPKSPLAGKQTGPNKSAEPDKQAKAHQQTEPTRTPL</sequence>
<dbReference type="InterPro" id="IPR059000">
    <property type="entry name" value="ATPase_P-type_domA"/>
</dbReference>
<dbReference type="OrthoDB" id="9814270at2"/>
<feature type="transmembrane region" description="Helical" evidence="10">
    <location>
        <begin position="174"/>
        <end position="194"/>
    </location>
</feature>
<dbReference type="InterPro" id="IPR008250">
    <property type="entry name" value="ATPase_P-typ_transduc_dom_A_sf"/>
</dbReference>
<evidence type="ECO:0000256" key="8">
    <source>
        <dbReference type="ARBA" id="ARBA00022989"/>
    </source>
</evidence>
<dbReference type="Gene3D" id="3.40.50.1000">
    <property type="entry name" value="HAD superfamily/HAD-like"/>
    <property type="match status" value="1"/>
</dbReference>
<evidence type="ECO:0000256" key="6">
    <source>
        <dbReference type="ARBA" id="ARBA00022840"/>
    </source>
</evidence>
<dbReference type="InterPro" id="IPR017969">
    <property type="entry name" value="Heavy-metal-associated_CS"/>
</dbReference>
<dbReference type="InterPro" id="IPR036163">
    <property type="entry name" value="HMA_dom_sf"/>
</dbReference>
<evidence type="ECO:0000256" key="10">
    <source>
        <dbReference type="RuleBase" id="RU362081"/>
    </source>
</evidence>
<dbReference type="CDD" id="cd00371">
    <property type="entry name" value="HMA"/>
    <property type="match status" value="2"/>
</dbReference>
<dbReference type="FunFam" id="2.70.150.10:FF:000002">
    <property type="entry name" value="Copper-transporting ATPase 1, putative"/>
    <property type="match status" value="1"/>
</dbReference>
<gene>
    <name evidence="13" type="ORF">REIFOR_03084</name>
</gene>
<dbReference type="Pfam" id="PF00122">
    <property type="entry name" value="E1-E2_ATPase"/>
    <property type="match status" value="1"/>
</dbReference>
<dbReference type="PANTHER" id="PTHR43520">
    <property type="entry name" value="ATP7, ISOFORM B"/>
    <property type="match status" value="1"/>
</dbReference>
<dbReference type="GO" id="GO:0055070">
    <property type="term" value="P:copper ion homeostasis"/>
    <property type="evidence" value="ECO:0007669"/>
    <property type="project" value="TreeGrafter"/>
</dbReference>
<dbReference type="SUPFAM" id="SSF55008">
    <property type="entry name" value="HMA, heavy metal-associated domain"/>
    <property type="match status" value="2"/>
</dbReference>
<dbReference type="Pfam" id="PF00702">
    <property type="entry name" value="Hydrolase"/>
    <property type="match status" value="1"/>
</dbReference>
<dbReference type="CDD" id="cd02094">
    <property type="entry name" value="P-type_ATPase_Cu-like"/>
    <property type="match status" value="1"/>
</dbReference>
<feature type="transmembrane region" description="Helical" evidence="10">
    <location>
        <begin position="756"/>
        <end position="775"/>
    </location>
</feature>
<dbReference type="EMBL" id="CP011797">
    <property type="protein sequence ID" value="ATX78203.1"/>
    <property type="molecule type" value="Genomic_DNA"/>
</dbReference>
<dbReference type="SFLD" id="SFLDF00027">
    <property type="entry name" value="p-type_atpase"/>
    <property type="match status" value="1"/>
</dbReference>
<dbReference type="GO" id="GO:0005886">
    <property type="term" value="C:plasma membrane"/>
    <property type="evidence" value="ECO:0007669"/>
    <property type="project" value="UniProtKB-SubCell"/>
</dbReference>
<feature type="transmembrane region" description="Helical" evidence="10">
    <location>
        <begin position="781"/>
        <end position="801"/>
    </location>
</feature>
<dbReference type="GO" id="GO:0016887">
    <property type="term" value="F:ATP hydrolysis activity"/>
    <property type="evidence" value="ECO:0007669"/>
    <property type="project" value="InterPro"/>
</dbReference>
<dbReference type="InterPro" id="IPR023214">
    <property type="entry name" value="HAD_sf"/>
</dbReference>
<dbReference type="KEGG" id="rfo:REIFOR_03084"/>
<feature type="transmembrane region" description="Helical" evidence="10">
    <location>
        <begin position="200"/>
        <end position="219"/>
    </location>
</feature>
<dbReference type="PROSITE" id="PS00154">
    <property type="entry name" value="ATPASE_E1_E2"/>
    <property type="match status" value="1"/>
</dbReference>
<keyword evidence="5 10" id="KW-0547">Nucleotide-binding</keyword>
<dbReference type="NCBIfam" id="TIGR01494">
    <property type="entry name" value="ATPase_P-type"/>
    <property type="match status" value="1"/>
</dbReference>
<keyword evidence="10" id="KW-1003">Cell membrane</keyword>
<dbReference type="PROSITE" id="PS01229">
    <property type="entry name" value="COF_2"/>
    <property type="match status" value="1"/>
</dbReference>
<dbReference type="SUPFAM" id="SSF81665">
    <property type="entry name" value="Calcium ATPase, transmembrane domain M"/>
    <property type="match status" value="1"/>
</dbReference>
<dbReference type="SFLD" id="SFLDS00003">
    <property type="entry name" value="Haloacid_Dehalogenase"/>
    <property type="match status" value="1"/>
</dbReference>
<feature type="transmembrane region" description="Helical" evidence="10">
    <location>
        <begin position="231"/>
        <end position="253"/>
    </location>
</feature>
<dbReference type="InterPro" id="IPR023299">
    <property type="entry name" value="ATPase_P-typ_cyto_dom_N"/>
</dbReference>
<keyword evidence="13" id="KW-0378">Hydrolase</keyword>
<evidence type="ECO:0000313" key="14">
    <source>
        <dbReference type="Proteomes" id="UP000229757"/>
    </source>
</evidence>
<dbReference type="AlphaFoldDB" id="A0A2K8KU25"/>
<comment type="similarity">
    <text evidence="2 10">Belongs to the cation transport ATPase (P-type) (TC 3.A.3) family. Type IB subfamily.</text>
</comment>
<dbReference type="EC" id="3.6.3.4" evidence="13"/>
<dbReference type="Proteomes" id="UP000229757">
    <property type="component" value="Chromosome"/>
</dbReference>
<feature type="transmembrane region" description="Helical" evidence="10">
    <location>
        <begin position="412"/>
        <end position="434"/>
    </location>
</feature>
<evidence type="ECO:0000256" key="7">
    <source>
        <dbReference type="ARBA" id="ARBA00022967"/>
    </source>
</evidence>
<evidence type="ECO:0000256" key="9">
    <source>
        <dbReference type="ARBA" id="ARBA00023136"/>
    </source>
</evidence>
<dbReference type="EC" id="3.6.3.3" evidence="13"/>
<dbReference type="PRINTS" id="PR00119">
    <property type="entry name" value="CATATPASE"/>
</dbReference>
<dbReference type="Pfam" id="PF00403">
    <property type="entry name" value="HMA"/>
    <property type="match status" value="2"/>
</dbReference>
<dbReference type="NCBIfam" id="TIGR01525">
    <property type="entry name" value="ATPase-IB_hvy"/>
    <property type="match status" value="1"/>
</dbReference>
<dbReference type="InterPro" id="IPR023298">
    <property type="entry name" value="ATPase_P-typ_TM_dom_sf"/>
</dbReference>
<organism evidence="13 14">
    <name type="scientific">Reinekea forsetii</name>
    <dbReference type="NCBI Taxonomy" id="1336806"/>
    <lineage>
        <taxon>Bacteria</taxon>
        <taxon>Pseudomonadati</taxon>
        <taxon>Pseudomonadota</taxon>
        <taxon>Gammaproteobacteria</taxon>
        <taxon>Oceanospirillales</taxon>
        <taxon>Saccharospirillaceae</taxon>
        <taxon>Reinekea</taxon>
    </lineage>
</organism>
<dbReference type="Gene3D" id="2.70.150.10">
    <property type="entry name" value="Calcium-transporting ATPase, cytoplasmic transduction domain A"/>
    <property type="match status" value="1"/>
</dbReference>
<dbReference type="InterPro" id="IPR006121">
    <property type="entry name" value="HMA_dom"/>
</dbReference>
<reference evidence="13 14" key="1">
    <citation type="journal article" date="2017" name="Environ. Microbiol.">
        <title>Genomic and physiological analyses of 'Reinekea forsetii' reveal a versatile opportunistic lifestyle during spring algae blooms.</title>
        <authorList>
            <person name="Avci B."/>
            <person name="Hahnke R.L."/>
            <person name="Chafee M."/>
            <person name="Fischer T."/>
            <person name="Gruber-Vodicka H."/>
            <person name="Tegetmeyer H.E."/>
            <person name="Harder J."/>
            <person name="Fuchs B.M."/>
            <person name="Amann R.I."/>
            <person name="Teeling H."/>
        </authorList>
    </citation>
    <scope>NUCLEOTIDE SEQUENCE [LARGE SCALE GENOMIC DNA]</scope>
    <source>
        <strain evidence="13 14">Hel1_31_D35</strain>
    </source>
</reference>
<keyword evidence="6 10" id="KW-0067">ATP-binding</keyword>
<feature type="domain" description="HMA" evidence="12">
    <location>
        <begin position="87"/>
        <end position="153"/>
    </location>
</feature>
<evidence type="ECO:0000256" key="5">
    <source>
        <dbReference type="ARBA" id="ARBA00022741"/>
    </source>
</evidence>
<evidence type="ECO:0000256" key="3">
    <source>
        <dbReference type="ARBA" id="ARBA00022692"/>
    </source>
</evidence>
<feature type="transmembrane region" description="Helical" evidence="10">
    <location>
        <begin position="259"/>
        <end position="275"/>
    </location>
</feature>
<evidence type="ECO:0000313" key="13">
    <source>
        <dbReference type="EMBL" id="ATX78203.1"/>
    </source>
</evidence>
<dbReference type="PRINTS" id="PR00120">
    <property type="entry name" value="HATPASE"/>
</dbReference>
<keyword evidence="4 10" id="KW-0479">Metal-binding</keyword>
<dbReference type="SUPFAM" id="SSF81653">
    <property type="entry name" value="Calcium ATPase, transduction domain A"/>
    <property type="match status" value="1"/>
</dbReference>
<evidence type="ECO:0000256" key="11">
    <source>
        <dbReference type="SAM" id="MobiDB-lite"/>
    </source>
</evidence>
<evidence type="ECO:0000256" key="1">
    <source>
        <dbReference type="ARBA" id="ARBA00004127"/>
    </source>
</evidence>
<dbReference type="EC" id="3.6.3.5" evidence="13"/>
<dbReference type="GO" id="GO:0005524">
    <property type="term" value="F:ATP binding"/>
    <property type="evidence" value="ECO:0007669"/>
    <property type="project" value="UniProtKB-UniRule"/>
</dbReference>
<proteinExistence type="inferred from homology"/>
<feature type="region of interest" description="Disordered" evidence="11">
    <location>
        <begin position="805"/>
        <end position="837"/>
    </location>
</feature>
<evidence type="ECO:0000256" key="2">
    <source>
        <dbReference type="ARBA" id="ARBA00006024"/>
    </source>
</evidence>
<dbReference type="PROSITE" id="PS50846">
    <property type="entry name" value="HMA_2"/>
    <property type="match status" value="2"/>
</dbReference>
<name>A0A2K8KU25_9GAMM</name>
<dbReference type="Gene3D" id="3.40.1110.10">
    <property type="entry name" value="Calcium-transporting ATPase, cytoplasmic domain N"/>
    <property type="match status" value="1"/>
</dbReference>
<dbReference type="NCBIfam" id="TIGR01511">
    <property type="entry name" value="ATPase-IB1_Cu"/>
    <property type="match status" value="1"/>
</dbReference>
<comment type="subcellular location">
    <subcellularLocation>
        <location evidence="10">Cell membrane</location>
    </subcellularLocation>
    <subcellularLocation>
        <location evidence="1">Endomembrane system</location>
        <topology evidence="1">Multi-pass membrane protein</topology>
    </subcellularLocation>
</comment>
<evidence type="ECO:0000256" key="4">
    <source>
        <dbReference type="ARBA" id="ARBA00022723"/>
    </source>
</evidence>
<dbReference type="SFLD" id="SFLDG00002">
    <property type="entry name" value="C1.7:_P-type_atpase_like"/>
    <property type="match status" value="1"/>
</dbReference>
<dbReference type="PANTHER" id="PTHR43520:SF8">
    <property type="entry name" value="P-TYPE CU(+) TRANSPORTER"/>
    <property type="match status" value="1"/>
</dbReference>
<dbReference type="InterPro" id="IPR044492">
    <property type="entry name" value="P_typ_ATPase_HD_dom"/>
</dbReference>
<dbReference type="SUPFAM" id="SSF56784">
    <property type="entry name" value="HAD-like"/>
    <property type="match status" value="1"/>
</dbReference>
<evidence type="ECO:0000259" key="12">
    <source>
        <dbReference type="PROSITE" id="PS50846"/>
    </source>
</evidence>
<feature type="transmembrane region" description="Helical" evidence="10">
    <location>
        <begin position="440"/>
        <end position="464"/>
    </location>
</feature>
<dbReference type="InterPro" id="IPR018303">
    <property type="entry name" value="ATPase_P-typ_P_site"/>
</dbReference>
<dbReference type="InterPro" id="IPR001757">
    <property type="entry name" value="P_typ_ATPase"/>
</dbReference>
<feature type="compositionally biased region" description="Polar residues" evidence="11">
    <location>
        <begin position="826"/>
        <end position="837"/>
    </location>
</feature>
<accession>A0A2K8KU25</accession>
<feature type="domain" description="HMA" evidence="12">
    <location>
        <begin position="20"/>
        <end position="85"/>
    </location>
</feature>
<keyword evidence="8 10" id="KW-1133">Transmembrane helix</keyword>
<dbReference type="GO" id="GO:0043682">
    <property type="term" value="F:P-type divalent copper transporter activity"/>
    <property type="evidence" value="ECO:0007669"/>
    <property type="project" value="TreeGrafter"/>
</dbReference>
<dbReference type="RefSeq" id="WP_100258407.1">
    <property type="nucleotide sequence ID" value="NZ_CP011797.1"/>
</dbReference>
<keyword evidence="3 10" id="KW-0812">Transmembrane</keyword>